<dbReference type="AlphaFoldDB" id="A0A3M3R378"/>
<sequence>MPPASSAKQRLSFTLSTPASAGDGNDEKLHKSIARSYEKKTGSNSVRCVHVTHEYNSRETQQRLPRLTPEILNPRQAA</sequence>
<comment type="caution">
    <text evidence="2">The sequence shown here is derived from an EMBL/GenBank/DDBJ whole genome shotgun (WGS) entry which is preliminary data.</text>
</comment>
<protein>
    <submittedName>
        <fullName evidence="2">Uncharacterized protein</fullName>
    </submittedName>
</protein>
<feature type="region of interest" description="Disordered" evidence="1">
    <location>
        <begin position="57"/>
        <end position="78"/>
    </location>
</feature>
<evidence type="ECO:0000313" key="2">
    <source>
        <dbReference type="EMBL" id="RMN91012.1"/>
    </source>
</evidence>
<gene>
    <name evidence="2" type="ORF">ALQ49_102297</name>
</gene>
<reference evidence="2 3" key="1">
    <citation type="submission" date="2018-08" db="EMBL/GenBank/DDBJ databases">
        <title>Recombination of ecologically and evolutionarily significant loci maintains genetic cohesion in the Pseudomonas syringae species complex.</title>
        <authorList>
            <person name="Dillon M."/>
            <person name="Thakur S."/>
            <person name="Almeida R.N.D."/>
            <person name="Weir B.S."/>
            <person name="Guttman D.S."/>
        </authorList>
    </citation>
    <scope>NUCLEOTIDE SEQUENCE [LARGE SCALE GENOMIC DNA]</scope>
    <source>
        <strain evidence="2 3">1089_5</strain>
    </source>
</reference>
<dbReference type="Proteomes" id="UP000278062">
    <property type="component" value="Unassembled WGS sequence"/>
</dbReference>
<feature type="compositionally biased region" description="Polar residues" evidence="1">
    <location>
        <begin position="1"/>
        <end position="19"/>
    </location>
</feature>
<organism evidence="2 3">
    <name type="scientific">Pseudomonas syringae pv. apii</name>
    <dbReference type="NCBI Taxonomy" id="81036"/>
    <lineage>
        <taxon>Bacteria</taxon>
        <taxon>Pseudomonadati</taxon>
        <taxon>Pseudomonadota</taxon>
        <taxon>Gammaproteobacteria</taxon>
        <taxon>Pseudomonadales</taxon>
        <taxon>Pseudomonadaceae</taxon>
        <taxon>Pseudomonas</taxon>
    </lineage>
</organism>
<accession>A0A3M3R378</accession>
<evidence type="ECO:0000313" key="3">
    <source>
        <dbReference type="Proteomes" id="UP000278062"/>
    </source>
</evidence>
<name>A0A3M3R378_9PSED</name>
<feature type="region of interest" description="Disordered" evidence="1">
    <location>
        <begin position="1"/>
        <end position="27"/>
    </location>
</feature>
<proteinExistence type="predicted"/>
<evidence type="ECO:0000256" key="1">
    <source>
        <dbReference type="SAM" id="MobiDB-lite"/>
    </source>
</evidence>
<dbReference type="EMBL" id="RBPL01000119">
    <property type="protein sequence ID" value="RMN91012.1"/>
    <property type="molecule type" value="Genomic_DNA"/>
</dbReference>